<dbReference type="eggNOG" id="ENOG502ZX01">
    <property type="taxonomic scope" value="Bacteria"/>
</dbReference>
<name>A0A0A1YDS4_9PSED</name>
<dbReference type="EMBL" id="AWSQ01000009">
    <property type="protein sequence ID" value="KFX67667.1"/>
    <property type="molecule type" value="Genomic_DNA"/>
</dbReference>
<accession>A0A0A1YDS4</accession>
<gene>
    <name evidence="1" type="ORF">TMS3_0120835</name>
</gene>
<organism evidence="1 2">
    <name type="scientific">Pseudomonas taeanensis MS-3</name>
    <dbReference type="NCBI Taxonomy" id="1395571"/>
    <lineage>
        <taxon>Bacteria</taxon>
        <taxon>Pseudomonadati</taxon>
        <taxon>Pseudomonadota</taxon>
        <taxon>Gammaproteobacteria</taxon>
        <taxon>Pseudomonadales</taxon>
        <taxon>Pseudomonadaceae</taxon>
        <taxon>Pseudomonas</taxon>
    </lineage>
</organism>
<keyword evidence="2" id="KW-1185">Reference proteome</keyword>
<dbReference type="Proteomes" id="UP000030063">
    <property type="component" value="Unassembled WGS sequence"/>
</dbReference>
<dbReference type="AlphaFoldDB" id="A0A0A1YDS4"/>
<dbReference type="RefSeq" id="WP_025167122.1">
    <property type="nucleotide sequence ID" value="NZ_AWSQ01000009.1"/>
</dbReference>
<evidence type="ECO:0000313" key="2">
    <source>
        <dbReference type="Proteomes" id="UP000030063"/>
    </source>
</evidence>
<evidence type="ECO:0000313" key="1">
    <source>
        <dbReference type="EMBL" id="KFX67667.1"/>
    </source>
</evidence>
<comment type="caution">
    <text evidence="1">The sequence shown here is derived from an EMBL/GenBank/DDBJ whole genome shotgun (WGS) entry which is preliminary data.</text>
</comment>
<protein>
    <submittedName>
        <fullName evidence="1">Uncharacterized protein</fullName>
    </submittedName>
</protein>
<reference evidence="1 2" key="1">
    <citation type="journal article" date="2014" name="Genome Announc.">
        <title>Draft Genome Sequence of Petroleum Oil-Degrading Marine Bacterium Pseudomonas taeanensis Strain MS-3, Isolated from a Crude Oil-Contaminated Seashore.</title>
        <authorList>
            <person name="Lee S.Y."/>
            <person name="Kim S.H."/>
            <person name="Lee D.G."/>
            <person name="Shin S."/>
            <person name="Yun S.H."/>
            <person name="Choi C.W."/>
            <person name="Chung Y.H."/>
            <person name="Choi J.S."/>
            <person name="Kahng H.Y."/>
            <person name="Kim S.I."/>
        </authorList>
    </citation>
    <scope>NUCLEOTIDE SEQUENCE [LARGE SCALE GENOMIC DNA]</scope>
    <source>
        <strain evidence="1 2">MS-3</strain>
    </source>
</reference>
<sequence length="163" mass="18820">MSETSEQKSKRNYLHLLHEYQWGYQHSLFYDDLHESTALLDDMVRFKQELRRKCPDQPFLIRIQLHNRKTPHNPDGGLQAYLVILTTKNAYKAISAAADKVMSGQCNVMSMSLTPEKNIKSASAIKSQRPHDLERFFGKEKVNRFTVLNRNKLSLLATSPANQ</sequence>
<proteinExistence type="predicted"/>
<dbReference type="OrthoDB" id="6901025at2"/>